<sequence>MTFETKGIVFLPSLMICALGLRSVQISSVRWCILLSDLDIVQCLLHCSMIKKGDEIQVSVGLNTVCCVSNKLIWS</sequence>
<proteinExistence type="predicted"/>
<evidence type="ECO:0000256" key="1">
    <source>
        <dbReference type="SAM" id="SignalP"/>
    </source>
</evidence>
<reference evidence="2" key="1">
    <citation type="submission" date="2014-09" db="EMBL/GenBank/DDBJ databases">
        <authorList>
            <person name="Magalhaes I.L.F."/>
            <person name="Oliveira U."/>
            <person name="Santos F.R."/>
            <person name="Vidigal T.H.D.A."/>
            <person name="Brescovit A.D."/>
            <person name="Santos A.J."/>
        </authorList>
    </citation>
    <scope>NUCLEOTIDE SEQUENCE</scope>
    <source>
        <tissue evidence="2">Shoot tissue taken approximately 20 cm above the soil surface</tissue>
    </source>
</reference>
<organism evidence="2">
    <name type="scientific">Arundo donax</name>
    <name type="common">Giant reed</name>
    <name type="synonym">Donax arundinaceus</name>
    <dbReference type="NCBI Taxonomy" id="35708"/>
    <lineage>
        <taxon>Eukaryota</taxon>
        <taxon>Viridiplantae</taxon>
        <taxon>Streptophyta</taxon>
        <taxon>Embryophyta</taxon>
        <taxon>Tracheophyta</taxon>
        <taxon>Spermatophyta</taxon>
        <taxon>Magnoliopsida</taxon>
        <taxon>Liliopsida</taxon>
        <taxon>Poales</taxon>
        <taxon>Poaceae</taxon>
        <taxon>PACMAD clade</taxon>
        <taxon>Arundinoideae</taxon>
        <taxon>Arundineae</taxon>
        <taxon>Arundo</taxon>
    </lineage>
</organism>
<keyword evidence="1" id="KW-0732">Signal</keyword>
<name>A0A0A9EZQ5_ARUDO</name>
<feature type="signal peptide" evidence="1">
    <location>
        <begin position="1"/>
        <end position="20"/>
    </location>
</feature>
<dbReference type="EMBL" id="GBRH01191651">
    <property type="protein sequence ID" value="JAE06245.1"/>
    <property type="molecule type" value="Transcribed_RNA"/>
</dbReference>
<reference evidence="2" key="2">
    <citation type="journal article" date="2015" name="Data Brief">
        <title>Shoot transcriptome of the giant reed, Arundo donax.</title>
        <authorList>
            <person name="Barrero R.A."/>
            <person name="Guerrero F.D."/>
            <person name="Moolhuijzen P."/>
            <person name="Goolsby J.A."/>
            <person name="Tidwell J."/>
            <person name="Bellgard S.E."/>
            <person name="Bellgard M.I."/>
        </authorList>
    </citation>
    <scope>NUCLEOTIDE SEQUENCE</scope>
    <source>
        <tissue evidence="2">Shoot tissue taken approximately 20 cm above the soil surface</tissue>
    </source>
</reference>
<accession>A0A0A9EZQ5</accession>
<dbReference type="AlphaFoldDB" id="A0A0A9EZQ5"/>
<evidence type="ECO:0000313" key="2">
    <source>
        <dbReference type="EMBL" id="JAE06245.1"/>
    </source>
</evidence>
<protein>
    <submittedName>
        <fullName evidence="2">Uncharacterized protein</fullName>
    </submittedName>
</protein>
<feature type="chain" id="PRO_5002044272" evidence="1">
    <location>
        <begin position="21"/>
        <end position="75"/>
    </location>
</feature>